<gene>
    <name evidence="1" type="ORF">ARALYDRAFT_356632</name>
</gene>
<keyword evidence="2" id="KW-1185">Reference proteome</keyword>
<organism evidence="2">
    <name type="scientific">Arabidopsis lyrata subsp. lyrata</name>
    <name type="common">Lyre-leaved rock-cress</name>
    <dbReference type="NCBI Taxonomy" id="81972"/>
    <lineage>
        <taxon>Eukaryota</taxon>
        <taxon>Viridiplantae</taxon>
        <taxon>Streptophyta</taxon>
        <taxon>Embryophyta</taxon>
        <taxon>Tracheophyta</taxon>
        <taxon>Spermatophyta</taxon>
        <taxon>Magnoliopsida</taxon>
        <taxon>eudicotyledons</taxon>
        <taxon>Gunneridae</taxon>
        <taxon>Pentapetalae</taxon>
        <taxon>rosids</taxon>
        <taxon>malvids</taxon>
        <taxon>Brassicales</taxon>
        <taxon>Brassicaceae</taxon>
        <taxon>Camelineae</taxon>
        <taxon>Arabidopsis</taxon>
    </lineage>
</organism>
<reference evidence="2" key="1">
    <citation type="journal article" date="2011" name="Nat. Genet.">
        <title>The Arabidopsis lyrata genome sequence and the basis of rapid genome size change.</title>
        <authorList>
            <person name="Hu T.T."/>
            <person name="Pattyn P."/>
            <person name="Bakker E.G."/>
            <person name="Cao J."/>
            <person name="Cheng J.-F."/>
            <person name="Clark R.M."/>
            <person name="Fahlgren N."/>
            <person name="Fawcett J.A."/>
            <person name="Grimwood J."/>
            <person name="Gundlach H."/>
            <person name="Haberer G."/>
            <person name="Hollister J.D."/>
            <person name="Ossowski S."/>
            <person name="Ottilar R.P."/>
            <person name="Salamov A.A."/>
            <person name="Schneeberger K."/>
            <person name="Spannagl M."/>
            <person name="Wang X."/>
            <person name="Yang L."/>
            <person name="Nasrallah M.E."/>
            <person name="Bergelson J."/>
            <person name="Carrington J.C."/>
            <person name="Gaut B.S."/>
            <person name="Schmutz J."/>
            <person name="Mayer K.F.X."/>
            <person name="Van de Peer Y."/>
            <person name="Grigoriev I.V."/>
            <person name="Nordborg M."/>
            <person name="Weigel D."/>
            <person name="Guo Y.-L."/>
        </authorList>
    </citation>
    <scope>NUCLEOTIDE SEQUENCE [LARGE SCALE GENOMIC DNA]</scope>
    <source>
        <strain evidence="2">cv. MN47</strain>
    </source>
</reference>
<protein>
    <submittedName>
        <fullName evidence="1">Uncharacterized protein</fullName>
    </submittedName>
</protein>
<accession>D7MMH0</accession>
<dbReference type="Proteomes" id="UP000008694">
    <property type="component" value="Unassembled WGS sequence"/>
</dbReference>
<dbReference type="EMBL" id="GL348720">
    <property type="protein sequence ID" value="EFH41626.1"/>
    <property type="molecule type" value="Genomic_DNA"/>
</dbReference>
<evidence type="ECO:0000313" key="2">
    <source>
        <dbReference type="Proteomes" id="UP000008694"/>
    </source>
</evidence>
<name>D7MMH0_ARALL</name>
<sequence length="129" mass="14886">MIEPHGKKQYFAYLPEMVGYVETFYVEKDLVILRANDIHFGEDAIFVFKVQHLMLIEGVLGGHVPRDIAQLMTNNLSSIVDMCKDFQTIGGEKYLMENIRGNIKQYLEFAREARFESESLNSKVQPPIQ</sequence>
<evidence type="ECO:0000313" key="1">
    <source>
        <dbReference type="EMBL" id="EFH41626.1"/>
    </source>
</evidence>
<dbReference type="HOGENOM" id="CLU_1951723_0_0_1"/>
<dbReference type="AlphaFoldDB" id="D7MMH0"/>
<proteinExistence type="predicted"/>
<dbReference type="Gramene" id="fgenesh1_pg.C_scaffold_8000419">
    <property type="protein sequence ID" value="fgenesh1_pg.C_scaffold_8000419"/>
    <property type="gene ID" value="fgenesh1_pg.C_scaffold_8000419"/>
</dbReference>